<evidence type="ECO:0000313" key="21">
    <source>
        <dbReference type="Ensembl" id="ENSCAFP00000000683.4"/>
    </source>
</evidence>
<evidence type="ECO:0000259" key="20">
    <source>
        <dbReference type="PROSITE" id="PS51671"/>
    </source>
</evidence>
<feature type="binding site" evidence="16">
    <location>
        <position position="374"/>
    </location>
    <ligand>
        <name>L-tryptophan</name>
        <dbReference type="ChEBI" id="CHEBI:57912"/>
    </ligand>
</feature>
<evidence type="ECO:0000256" key="5">
    <source>
        <dbReference type="ARBA" id="ARBA00022553"/>
    </source>
</evidence>
<reference evidence="22" key="3">
    <citation type="submission" date="2025-05" db="UniProtKB">
        <authorList>
            <consortium name="Ensembl"/>
        </authorList>
    </citation>
    <scope>IDENTIFICATION</scope>
</reference>
<gene>
    <name evidence="21" type="primary">TPH2</name>
</gene>
<evidence type="ECO:0000256" key="4">
    <source>
        <dbReference type="ARBA" id="ARBA00012002"/>
    </source>
</evidence>
<dbReference type="InterPro" id="IPR019774">
    <property type="entry name" value="Aromatic-AA_hydroxylase_C"/>
</dbReference>
<dbReference type="InterPro" id="IPR041904">
    <property type="entry name" value="TrpOH_cat"/>
</dbReference>
<dbReference type="Ensembl" id="ENSCAFT00000000740.5">
    <property type="protein sequence ID" value="ENSCAFP00000000683.4"/>
    <property type="gene ID" value="ENSCAFG00000000462.5"/>
</dbReference>
<dbReference type="Pfam" id="PF01842">
    <property type="entry name" value="ACT"/>
    <property type="match status" value="1"/>
</dbReference>
<evidence type="ECO:0000256" key="6">
    <source>
        <dbReference type="ARBA" id="ARBA00022723"/>
    </source>
</evidence>
<name>A0A8C0SD98_CANLF</name>
<feature type="compositionally biased region" description="Basic and acidic residues" evidence="18">
    <location>
        <begin position="113"/>
        <end position="128"/>
    </location>
</feature>
<dbReference type="PRINTS" id="PR00372">
    <property type="entry name" value="FYWHYDRXLASE"/>
</dbReference>
<evidence type="ECO:0000313" key="22">
    <source>
        <dbReference type="Ensembl" id="ENSCAFP00040019687.1"/>
    </source>
</evidence>
<evidence type="ECO:0000313" key="24">
    <source>
        <dbReference type="Proteomes" id="UP000694542"/>
    </source>
</evidence>
<keyword evidence="8 15" id="KW-0408">Iron</keyword>
<dbReference type="GO" id="GO:0009072">
    <property type="term" value="P:aromatic amino acid metabolic process"/>
    <property type="evidence" value="ECO:0007669"/>
    <property type="project" value="InterPro"/>
</dbReference>
<dbReference type="EC" id="1.14.16.4" evidence="4"/>
<dbReference type="PROSITE" id="PS51410">
    <property type="entry name" value="BH4_AAA_HYDROXYL_2"/>
    <property type="match status" value="1"/>
</dbReference>
<reference evidence="22" key="2">
    <citation type="submission" date="2018-10" db="EMBL/GenBank/DDBJ databases">
        <title>De novo assembly of a Great Dane genome.</title>
        <authorList>
            <person name="Kidd J.M."/>
            <person name="Pendleton A.L."/>
            <person name="Shen F."/>
            <person name="Emery S."/>
        </authorList>
    </citation>
    <scope>NUCLEOTIDE SEQUENCE [LARGE SCALE GENOMIC DNA]</scope>
    <source>
        <strain evidence="22">Great Dane</strain>
    </source>
</reference>
<sequence length="561" mass="62655">MSFFLISLPSAPVTHIKASGGRTVLIALPSAPGLWTEPGQRLLLAVLVVAASPGRRSGPPAAQTESCSGSMQPAMMMFSSKYWAKRGFSLDSAVPEDHQLLGSLTLNRANSGKNDDKKGDNGDSKSEASPESGKTAVVFSLKNEVGGLVKVLNLFQEKHVNMLHIESRKSRRRSSEVEIFVDCECGQTEFSELVQLLKSQSTVVMPNPPASIWAEGEELDDVPWFPRKISELDRCSHRVLMYGSELDADHPGFKDDVYRQRRKYFVDVAMGYKYGQPIPRVQYTAEETRTWGVVFRELCKLYPTHACREHLDNLPLLTQHCGYREDNVPQLQDVSAFLRERSGFTVRPVAGYLSPRDFLAGLAYRVFHCTQYVRHGSDPLYTPEPDTCHELLGHVPLLADPKFAQFSQEIGLASLGASDEDVQKLATCYFFTIEFGLCKQEGQLRAYGAGLLSSIGELKHALSDKACVKAFDPKTTCLQECLITTFQDAYFVSESFEEAKEKMRDFAKSITRPFSVHFNPYTQSIEILKDTRSIENVVQDLRGDLNTVCDALNKMNQYLGI</sequence>
<feature type="binding site" evidence="16">
    <location>
        <position position="483"/>
    </location>
    <ligand>
        <name>L-tryptophan</name>
        <dbReference type="ChEBI" id="CHEBI:57912"/>
    </ligand>
</feature>
<comment type="cofactor">
    <cofactor evidence="1 17">
        <name>Fe(2+)</name>
        <dbReference type="ChEBI" id="CHEBI:29033"/>
    </cofactor>
</comment>
<dbReference type="InterPro" id="IPR045865">
    <property type="entry name" value="ACT-like_dom_sf"/>
</dbReference>
<feature type="domain" description="ACT" evidence="20">
    <location>
        <begin position="136"/>
        <end position="211"/>
    </location>
</feature>
<feature type="binding site" evidence="16">
    <location>
        <position position="382"/>
    </location>
    <ligand>
        <name>L-tryptophan</name>
        <dbReference type="ChEBI" id="CHEBI:57912"/>
    </ligand>
</feature>
<dbReference type="PANTHER" id="PTHR11473:SF16">
    <property type="entry name" value="TRYPTOPHAN 5-HYDROXYLASE 2"/>
    <property type="match status" value="1"/>
</dbReference>
<dbReference type="PROSITE" id="PS00367">
    <property type="entry name" value="BH4_AAA_HYDROXYL_1"/>
    <property type="match status" value="1"/>
</dbReference>
<feature type="binding site" evidence="16">
    <location>
        <position position="453"/>
    </location>
    <ligand>
        <name>L-tryptophan</name>
        <dbReference type="ChEBI" id="CHEBI:57912"/>
    </ligand>
</feature>
<evidence type="ECO:0000256" key="14">
    <source>
        <dbReference type="ARBA" id="ARBA00062416"/>
    </source>
</evidence>
<organism evidence="22 24">
    <name type="scientific">Canis lupus familiaris</name>
    <name type="common">Dog</name>
    <name type="synonym">Canis familiaris</name>
    <dbReference type="NCBI Taxonomy" id="9615"/>
    <lineage>
        <taxon>Eukaryota</taxon>
        <taxon>Metazoa</taxon>
        <taxon>Chordata</taxon>
        <taxon>Craniata</taxon>
        <taxon>Vertebrata</taxon>
        <taxon>Euteleostomi</taxon>
        <taxon>Mammalia</taxon>
        <taxon>Eutheria</taxon>
        <taxon>Laurasiatheria</taxon>
        <taxon>Carnivora</taxon>
        <taxon>Caniformia</taxon>
        <taxon>Canidae</taxon>
        <taxon>Canis</taxon>
    </lineage>
</organism>
<keyword evidence="5" id="KW-0597">Phosphoprotein</keyword>
<evidence type="ECO:0000256" key="17">
    <source>
        <dbReference type="PIRSR" id="PIRSR601273-2"/>
    </source>
</evidence>
<evidence type="ECO:0000256" key="9">
    <source>
        <dbReference type="ARBA" id="ARBA00023033"/>
    </source>
</evidence>
<evidence type="ECO:0000256" key="12">
    <source>
        <dbReference type="ARBA" id="ARBA00042662"/>
    </source>
</evidence>
<dbReference type="CDD" id="cd03346">
    <property type="entry name" value="eu_TrpOH"/>
    <property type="match status" value="1"/>
</dbReference>
<feature type="binding site" evidence="15">
    <location>
        <position position="434"/>
    </location>
    <ligand>
        <name>Fe cation</name>
        <dbReference type="ChEBI" id="CHEBI:24875"/>
    </ligand>
</feature>
<dbReference type="AlphaFoldDB" id="A0A8C0SD98"/>
<comment type="subunit">
    <text evidence="14">Interacts with DNAJC12.</text>
</comment>
<dbReference type="SUPFAM" id="SSF55021">
    <property type="entry name" value="ACT-like"/>
    <property type="match status" value="1"/>
</dbReference>
<protein>
    <recommendedName>
        <fullName evidence="11">Tryptophan 5-hydroxylase 2</fullName>
        <ecNumber evidence="4">1.14.16.4</ecNumber>
    </recommendedName>
    <alternativeName>
        <fullName evidence="12">Tryptophan 5-monooxygenase 2</fullName>
    </alternativeName>
</protein>
<evidence type="ECO:0000313" key="23">
    <source>
        <dbReference type="Proteomes" id="UP000002254"/>
    </source>
</evidence>
<comment type="catalytic activity">
    <reaction evidence="13">
        <text>(6R)-L-erythro-5,6,7,8-tetrahydrobiopterin + L-tryptophan + O2 = 5-hydroxy-L-tryptophan + (4aS,6R)-4a-hydroxy-L-erythro-5,6,7,8-tetrahydrobiopterin</text>
        <dbReference type="Rhea" id="RHEA:16709"/>
        <dbReference type="ChEBI" id="CHEBI:15379"/>
        <dbReference type="ChEBI" id="CHEBI:15642"/>
        <dbReference type="ChEBI" id="CHEBI:57912"/>
        <dbReference type="ChEBI" id="CHEBI:58266"/>
        <dbReference type="ChEBI" id="CHEBI:59560"/>
        <dbReference type="EC" id="1.14.16.4"/>
    </reaction>
</comment>
<feature type="binding site" evidence="16">
    <location>
        <position position="352"/>
    </location>
    <ligand>
        <name>L-tryptophan</name>
        <dbReference type="ChEBI" id="CHEBI:57912"/>
    </ligand>
</feature>
<proteinExistence type="inferred from homology"/>
<dbReference type="PIRSF" id="PIRSF000336">
    <property type="entry name" value="TH"/>
    <property type="match status" value="1"/>
</dbReference>
<evidence type="ECO:0000256" key="8">
    <source>
        <dbReference type="ARBA" id="ARBA00023004"/>
    </source>
</evidence>
<dbReference type="Proteomes" id="UP000694542">
    <property type="component" value="Chromosome 10"/>
</dbReference>
<evidence type="ECO:0000256" key="16">
    <source>
        <dbReference type="PIRSR" id="PIRSR601273-1"/>
    </source>
</evidence>
<dbReference type="GO" id="GO:0042427">
    <property type="term" value="P:serotonin biosynthetic process"/>
    <property type="evidence" value="ECO:0007669"/>
    <property type="project" value="UniProtKB-UniPathway"/>
</dbReference>
<keyword evidence="10" id="KW-0724">Serotonin biosynthesis</keyword>
<dbReference type="InterPro" id="IPR001273">
    <property type="entry name" value="ArAA_hydroxylase"/>
</dbReference>
<evidence type="ECO:0000256" key="2">
    <source>
        <dbReference type="ARBA" id="ARBA00004783"/>
    </source>
</evidence>
<evidence type="ECO:0000256" key="15">
    <source>
        <dbReference type="PIRSR" id="PIRSR000336-1"/>
    </source>
</evidence>
<feature type="region of interest" description="Disordered" evidence="18">
    <location>
        <begin position="104"/>
        <end position="133"/>
    </location>
</feature>
<evidence type="ECO:0000259" key="19">
    <source>
        <dbReference type="PROSITE" id="PS51410"/>
    </source>
</evidence>
<feature type="domain" description="Biopterin-dependent aromatic amino acid hydroxylase family profile" evidence="19">
    <location>
        <begin position="210"/>
        <end position="556"/>
    </location>
</feature>
<keyword evidence="9" id="KW-0503">Monooxygenase</keyword>
<feature type="binding site" evidence="15">
    <location>
        <position position="389"/>
    </location>
    <ligand>
        <name>Fe cation</name>
        <dbReference type="ChEBI" id="CHEBI:24875"/>
    </ligand>
</feature>
<dbReference type="Ensembl" id="ENSCAFT00040022718.1">
    <property type="protein sequence ID" value="ENSCAFP00040019687.1"/>
    <property type="gene ID" value="ENSCAFG00040012324.1"/>
</dbReference>
<dbReference type="UniPathway" id="UPA00846">
    <property type="reaction ID" value="UER00799"/>
</dbReference>
<feature type="binding site" evidence="15">
    <location>
        <position position="394"/>
    </location>
    <ligand>
        <name>Fe cation</name>
        <dbReference type="ChEBI" id="CHEBI:24875"/>
    </ligand>
</feature>
<dbReference type="InterPro" id="IPR002912">
    <property type="entry name" value="ACT_dom"/>
</dbReference>
<dbReference type="NCBIfam" id="TIGR01270">
    <property type="entry name" value="Trp_5_monoox"/>
    <property type="match status" value="1"/>
</dbReference>
<dbReference type="SUPFAM" id="SSF56534">
    <property type="entry name" value="Aromatic aminoacid monoxygenases, catalytic and oligomerization domains"/>
    <property type="match status" value="1"/>
</dbReference>
<keyword evidence="6 15" id="KW-0479">Metal-binding</keyword>
<accession>A0A8C0SD98</accession>
<evidence type="ECO:0000256" key="11">
    <source>
        <dbReference type="ARBA" id="ARBA00040889"/>
    </source>
</evidence>
<comment type="similarity">
    <text evidence="3">Belongs to the biopterin-dependent aromatic amino acid hydroxylase family.</text>
</comment>
<dbReference type="PANTHER" id="PTHR11473">
    <property type="entry name" value="AROMATIC AMINO ACID HYDROXYLASE"/>
    <property type="match status" value="1"/>
</dbReference>
<evidence type="ECO:0000256" key="3">
    <source>
        <dbReference type="ARBA" id="ARBA00009712"/>
    </source>
</evidence>
<dbReference type="Gene3D" id="1.10.800.10">
    <property type="entry name" value="Aromatic amino acid hydroxylase"/>
    <property type="match status" value="1"/>
</dbReference>
<dbReference type="Pfam" id="PF00351">
    <property type="entry name" value="Biopterin_H"/>
    <property type="match status" value="1"/>
</dbReference>
<dbReference type="Proteomes" id="UP000002254">
    <property type="component" value="Chromosome 10"/>
</dbReference>
<dbReference type="InterPro" id="IPR036951">
    <property type="entry name" value="ArAA_hydroxylase_sf"/>
</dbReference>
<dbReference type="InterPro" id="IPR019773">
    <property type="entry name" value="Tyrosine_3-monooxygenase-like"/>
</dbReference>
<dbReference type="InterPro" id="IPR005963">
    <property type="entry name" value="Trp_5_mOase"/>
</dbReference>
<dbReference type="FunFam" id="1.10.800.10:FF:000001">
    <property type="entry name" value="tryptophan 5-hydroxylase 1"/>
    <property type="match status" value="1"/>
</dbReference>
<dbReference type="GO" id="GO:0043005">
    <property type="term" value="C:neuron projection"/>
    <property type="evidence" value="ECO:0007669"/>
    <property type="project" value="Ensembl"/>
</dbReference>
<dbReference type="PROSITE" id="PS51671">
    <property type="entry name" value="ACT"/>
    <property type="match status" value="1"/>
</dbReference>
<dbReference type="InterPro" id="IPR018301">
    <property type="entry name" value="ArAA_hydroxylase_Fe/CU_BS"/>
</dbReference>
<comment type="pathway">
    <text evidence="2">Aromatic compound metabolism; serotonin biosynthesis; serotonin from L-tryptophan: step 1/2.</text>
</comment>
<keyword evidence="7" id="KW-0560">Oxidoreductase</keyword>
<dbReference type="GO" id="GO:0005506">
    <property type="term" value="F:iron ion binding"/>
    <property type="evidence" value="ECO:0007669"/>
    <property type="project" value="InterPro"/>
</dbReference>
<evidence type="ECO:0000256" key="7">
    <source>
        <dbReference type="ARBA" id="ARBA00023002"/>
    </source>
</evidence>
<evidence type="ECO:0000256" key="1">
    <source>
        <dbReference type="ARBA" id="ARBA00001954"/>
    </source>
</evidence>
<dbReference type="InterPro" id="IPR036329">
    <property type="entry name" value="Aro-AA_hydroxylase_C_sf"/>
</dbReference>
<evidence type="ECO:0000256" key="18">
    <source>
        <dbReference type="SAM" id="MobiDB-lite"/>
    </source>
</evidence>
<evidence type="ECO:0000256" key="13">
    <source>
        <dbReference type="ARBA" id="ARBA00048860"/>
    </source>
</evidence>
<dbReference type="GO" id="GO:0004510">
    <property type="term" value="F:tryptophan 5-monooxygenase activity"/>
    <property type="evidence" value="ECO:0007669"/>
    <property type="project" value="UniProtKB-EC"/>
</dbReference>
<dbReference type="OrthoDB" id="983542at2759"/>
<reference evidence="21 23" key="1">
    <citation type="journal article" date="2005" name="Nature">
        <title>Genome sequence, comparative analysis and haplotype structure of the domestic dog.</title>
        <authorList>
            <consortium name="Broad Sequencing Platform"/>
            <person name="Lindblad-Toh K."/>
            <person name="Wade C.M."/>
            <person name="Mikkelsen T.S."/>
            <person name="Karlsson E.K."/>
            <person name="Jaffe D.B."/>
            <person name="Kamal M."/>
            <person name="Clamp M."/>
            <person name="Chang J.L."/>
            <person name="Kulbokas E.J. III"/>
            <person name="Zody M.C."/>
            <person name="Mauceli E."/>
            <person name="Xie X."/>
            <person name="Breen M."/>
            <person name="Wayne R.K."/>
            <person name="Ostrander E.A."/>
            <person name="Ponting C.P."/>
            <person name="Galibert F."/>
            <person name="Smith D.R."/>
            <person name="DeJong P.J."/>
            <person name="Kirkness E."/>
            <person name="Alvarez P."/>
            <person name="Biagi T."/>
            <person name="Brockman W."/>
            <person name="Butler J."/>
            <person name="Chin C.W."/>
            <person name="Cook A."/>
            <person name="Cuff J."/>
            <person name="Daly M.J."/>
            <person name="DeCaprio D."/>
            <person name="Gnerre S."/>
            <person name="Grabherr M."/>
            <person name="Kellis M."/>
            <person name="Kleber M."/>
            <person name="Bardeleben C."/>
            <person name="Goodstadt L."/>
            <person name="Heger A."/>
            <person name="Hitte C."/>
            <person name="Kim L."/>
            <person name="Koepfli K.P."/>
            <person name="Parker H.G."/>
            <person name="Pollinger J.P."/>
            <person name="Searle S.M."/>
            <person name="Sutter N.B."/>
            <person name="Thomas R."/>
            <person name="Webber C."/>
            <person name="Baldwin J."/>
            <person name="Abebe A."/>
            <person name="Abouelleil A."/>
            <person name="Aftuck L."/>
            <person name="Ait-Zahra M."/>
            <person name="Aldredge T."/>
            <person name="Allen N."/>
            <person name="An P."/>
            <person name="Anderson S."/>
            <person name="Antoine C."/>
            <person name="Arachchi H."/>
            <person name="Aslam A."/>
            <person name="Ayotte L."/>
            <person name="Bachantsang P."/>
            <person name="Barry A."/>
            <person name="Bayul T."/>
            <person name="Benamara M."/>
            <person name="Berlin A."/>
            <person name="Bessette D."/>
            <person name="Blitshteyn B."/>
            <person name="Bloom T."/>
            <person name="Blye J."/>
            <person name="Boguslavskiy L."/>
            <person name="Bonnet C."/>
            <person name="Boukhgalter B."/>
            <person name="Brown A."/>
            <person name="Cahill P."/>
            <person name="Calixte N."/>
            <person name="Camarata J."/>
            <person name="Cheshatsang Y."/>
            <person name="Chu J."/>
            <person name="Citroen M."/>
            <person name="Collymore A."/>
            <person name="Cooke P."/>
            <person name="Dawoe T."/>
            <person name="Daza R."/>
            <person name="Decktor K."/>
            <person name="DeGray S."/>
            <person name="Dhargay N."/>
            <person name="Dooley K."/>
            <person name="Dooley K."/>
            <person name="Dorje P."/>
            <person name="Dorjee K."/>
            <person name="Dorris L."/>
            <person name="Duffey N."/>
            <person name="Dupes A."/>
            <person name="Egbiremolen O."/>
            <person name="Elong R."/>
            <person name="Falk J."/>
            <person name="Farina A."/>
            <person name="Faro S."/>
            <person name="Ferguson D."/>
            <person name="Ferreira P."/>
            <person name="Fisher S."/>
            <person name="FitzGerald M."/>
            <person name="Foley K."/>
            <person name="Foley C."/>
            <person name="Franke A."/>
            <person name="Friedrich D."/>
            <person name="Gage D."/>
            <person name="Garber M."/>
            <person name="Gearin G."/>
            <person name="Giannoukos G."/>
            <person name="Goode T."/>
            <person name="Goyette A."/>
            <person name="Graham J."/>
            <person name="Grandbois E."/>
            <person name="Gyaltsen K."/>
            <person name="Hafez N."/>
            <person name="Hagopian D."/>
            <person name="Hagos B."/>
            <person name="Hall J."/>
            <person name="Healy C."/>
            <person name="Hegarty R."/>
            <person name="Honan T."/>
            <person name="Horn A."/>
            <person name="Houde N."/>
            <person name="Hughes L."/>
            <person name="Hunnicutt L."/>
            <person name="Husby M."/>
            <person name="Jester B."/>
            <person name="Jones C."/>
            <person name="Kamat A."/>
            <person name="Kanga B."/>
            <person name="Kells C."/>
            <person name="Khazanovich D."/>
            <person name="Kieu A.C."/>
            <person name="Kisner P."/>
            <person name="Kumar M."/>
            <person name="Lance K."/>
            <person name="Landers T."/>
            <person name="Lara M."/>
            <person name="Lee W."/>
            <person name="Leger J.P."/>
            <person name="Lennon N."/>
            <person name="Leuper L."/>
            <person name="LeVine S."/>
            <person name="Liu J."/>
            <person name="Liu X."/>
            <person name="Lokyitsang Y."/>
            <person name="Lokyitsang T."/>
            <person name="Lui A."/>
            <person name="Macdonald J."/>
            <person name="Major J."/>
            <person name="Marabella R."/>
            <person name="Maru K."/>
            <person name="Matthews C."/>
            <person name="McDonough S."/>
            <person name="Mehta T."/>
            <person name="Meldrim J."/>
            <person name="Melnikov A."/>
            <person name="Meneus L."/>
            <person name="Mihalev A."/>
            <person name="Mihova T."/>
            <person name="Miller K."/>
            <person name="Mittelman R."/>
            <person name="Mlenga V."/>
            <person name="Mulrain L."/>
            <person name="Munson G."/>
            <person name="Navidi A."/>
            <person name="Naylor J."/>
            <person name="Nguyen T."/>
            <person name="Nguyen N."/>
            <person name="Nguyen C."/>
            <person name="Nguyen T."/>
            <person name="Nicol R."/>
            <person name="Norbu N."/>
            <person name="Norbu C."/>
            <person name="Novod N."/>
            <person name="Nyima T."/>
            <person name="Olandt P."/>
            <person name="O'Neill B."/>
            <person name="O'Neill K."/>
            <person name="Osman S."/>
            <person name="Oyono L."/>
            <person name="Patti C."/>
            <person name="Perrin D."/>
            <person name="Phunkhang P."/>
            <person name="Pierre F."/>
            <person name="Priest M."/>
            <person name="Rachupka A."/>
            <person name="Raghuraman S."/>
            <person name="Rameau R."/>
            <person name="Ray V."/>
            <person name="Raymond C."/>
            <person name="Rege F."/>
            <person name="Rise C."/>
            <person name="Rogers J."/>
            <person name="Rogov P."/>
            <person name="Sahalie J."/>
            <person name="Settipalli S."/>
            <person name="Sharpe T."/>
            <person name="Shea T."/>
            <person name="Sheehan M."/>
            <person name="Sherpa N."/>
            <person name="Shi J."/>
            <person name="Shih D."/>
            <person name="Sloan J."/>
            <person name="Smith C."/>
            <person name="Sparrow T."/>
            <person name="Stalker J."/>
            <person name="Stange-Thomann N."/>
            <person name="Stavropoulos S."/>
            <person name="Stone C."/>
            <person name="Stone S."/>
            <person name="Sykes S."/>
            <person name="Tchuinga P."/>
            <person name="Tenzing P."/>
            <person name="Tesfaye S."/>
            <person name="Thoulutsang D."/>
            <person name="Thoulutsang Y."/>
            <person name="Topham K."/>
            <person name="Topping I."/>
            <person name="Tsamla T."/>
            <person name="Vassiliev H."/>
            <person name="Venkataraman V."/>
            <person name="Vo A."/>
            <person name="Wangchuk T."/>
            <person name="Wangdi T."/>
            <person name="Weiand M."/>
            <person name="Wilkinson J."/>
            <person name="Wilson A."/>
            <person name="Yadav S."/>
            <person name="Yang S."/>
            <person name="Yang X."/>
            <person name="Young G."/>
            <person name="Yu Q."/>
            <person name="Zainoun J."/>
            <person name="Zembek L."/>
            <person name="Zimmer A."/>
            <person name="Lander E.S."/>
        </authorList>
    </citation>
    <scope>NUCLEOTIDE SEQUENCE [LARGE SCALE GENOMIC DNA]</scope>
    <source>
        <strain evidence="21">Boxer</strain>
    </source>
</reference>
<evidence type="ECO:0000256" key="10">
    <source>
        <dbReference type="ARBA" id="ARBA00023094"/>
    </source>
</evidence>